<dbReference type="Pfam" id="PF13489">
    <property type="entry name" value="Methyltransf_23"/>
    <property type="match status" value="1"/>
</dbReference>
<dbReference type="PANTHER" id="PTHR43861:SF6">
    <property type="entry name" value="METHYLTRANSFERASE TYPE 11"/>
    <property type="match status" value="1"/>
</dbReference>
<dbReference type="Proteomes" id="UP000298488">
    <property type="component" value="Unassembled WGS sequence"/>
</dbReference>
<protein>
    <submittedName>
        <fullName evidence="1">Methyltransferase domain-containing protein</fullName>
    </submittedName>
</protein>
<name>A0A4R8V835_9MICO</name>
<dbReference type="Gene3D" id="3.40.50.150">
    <property type="entry name" value="Vaccinia Virus protein VP39"/>
    <property type="match status" value="1"/>
</dbReference>
<sequence length="873" mass="92867">MSDISWTAGSRPVTCRMCTWTGDGTHLATIDVAGGEPIQAVACLRCGSVQLVDEPHPSSSTEASVDDYIEVGGGVGTIAEYLTLVDPRRVHRFLDIGCGYGFSLDLGRAIFGWDVLGVEPSIAGSRGAAELNLDIRKEYLTEVSDLGTDFDLIFSSEVLEHVTDPIGFLVAIRERLSPTGHLVLTTPAAEILSPDEPYTEAFAAVSAGYHVFLASEEGLHIALSRAGFPFSKVIRSGGTLKAIARLQELDDDTPAPVSADQLQDYFEELALRTDPATPLGVGMATRFLRLAVARGDFRAAERAVPLVVSAFSARHGVRLDDPGSLESSRGGPATLWSLPGAAFALGMLDLLHRSNPQRASEYFSVVTHSARAWRELAGVPDLDIVDLIYQGEYHRLIALARFDAQAASVGALTLRNALHESARGAEDMVRIGQVRIFVETVAHGTSDQAGALIPLVTAGVGVLAASSDMVARTAGLDGMYSLGVAAVRMNQPGTAHYWLARCRTECAALGPADTHAVALMRLCGGVLPSVVRTPAVPPDAMELVPLPPLHSMIDLYWCDASGTFLQGWAHAENLRVDSITVRGSGSTVTTTRHDRDDLLPFWPDEPEVVHGGFRVYLPGPPNPTVTITAHTRQGPVTQVIELPDHPLPAAPDSAPLIRIQERVVAAVQAAPPGPVLAIGVRALSRESLEAQLPYFAGREVIGLDIHPGIGVDVVGDAHVLSELFPKGHFAIVYSASLLEHVGTPWLVAAQCGVVTMQGGVNIHQAPWLWPTHSAPNDFWRFSPAGLEQLFSPELGFHTMFSAAFGEASVTPHGGWRDVALNMPTLYSGAASWIIAQKISDAADAAGWPLLSGSSAETARKYPTEGLADASGQS</sequence>
<dbReference type="PANTHER" id="PTHR43861">
    <property type="entry name" value="TRANS-ACONITATE 2-METHYLTRANSFERASE-RELATED"/>
    <property type="match status" value="1"/>
</dbReference>
<dbReference type="InterPro" id="IPR029063">
    <property type="entry name" value="SAM-dependent_MTases_sf"/>
</dbReference>
<reference evidence="1 2" key="1">
    <citation type="submission" date="2019-03" db="EMBL/GenBank/DDBJ databases">
        <title>Genomics of glacier-inhabiting Cryobacterium strains.</title>
        <authorList>
            <person name="Liu Q."/>
            <person name="Xin Y.-H."/>
        </authorList>
    </citation>
    <scope>NUCLEOTIDE SEQUENCE [LARGE SCALE GENOMIC DNA]</scope>
    <source>
        <strain evidence="1 2">CGMCC 1.10440</strain>
    </source>
</reference>
<dbReference type="GO" id="GO:0032259">
    <property type="term" value="P:methylation"/>
    <property type="evidence" value="ECO:0007669"/>
    <property type="project" value="UniProtKB-KW"/>
</dbReference>
<dbReference type="OrthoDB" id="9800454at2"/>
<keyword evidence="1" id="KW-0489">Methyltransferase</keyword>
<gene>
    <name evidence="1" type="ORF">E3N84_01265</name>
</gene>
<dbReference type="RefSeq" id="WP_104094701.1">
    <property type="nucleotide sequence ID" value="NZ_JACHBP010000001.1"/>
</dbReference>
<accession>A0A4R8V835</accession>
<dbReference type="CDD" id="cd02440">
    <property type="entry name" value="AdoMet_MTases"/>
    <property type="match status" value="1"/>
</dbReference>
<evidence type="ECO:0000313" key="1">
    <source>
        <dbReference type="EMBL" id="TFB78823.1"/>
    </source>
</evidence>
<dbReference type="SUPFAM" id="SSF53335">
    <property type="entry name" value="S-adenosyl-L-methionine-dependent methyltransferases"/>
    <property type="match status" value="2"/>
</dbReference>
<keyword evidence="1" id="KW-0808">Transferase</keyword>
<dbReference type="GO" id="GO:0008168">
    <property type="term" value="F:methyltransferase activity"/>
    <property type="evidence" value="ECO:0007669"/>
    <property type="project" value="UniProtKB-KW"/>
</dbReference>
<dbReference type="AlphaFoldDB" id="A0A4R8V835"/>
<keyword evidence="2" id="KW-1185">Reference proteome</keyword>
<comment type="caution">
    <text evidence="1">The sequence shown here is derived from an EMBL/GenBank/DDBJ whole genome shotgun (WGS) entry which is preliminary data.</text>
</comment>
<proteinExistence type="predicted"/>
<evidence type="ECO:0000313" key="2">
    <source>
        <dbReference type="Proteomes" id="UP000298488"/>
    </source>
</evidence>
<organism evidence="1 2">
    <name type="scientific">Terrimesophilobacter mesophilus</name>
    <dbReference type="NCBI Taxonomy" id="433647"/>
    <lineage>
        <taxon>Bacteria</taxon>
        <taxon>Bacillati</taxon>
        <taxon>Actinomycetota</taxon>
        <taxon>Actinomycetes</taxon>
        <taxon>Micrococcales</taxon>
        <taxon>Microbacteriaceae</taxon>
        <taxon>Terrimesophilobacter</taxon>
    </lineage>
</organism>
<dbReference type="EMBL" id="SOFI01000003">
    <property type="protein sequence ID" value="TFB78823.1"/>
    <property type="molecule type" value="Genomic_DNA"/>
</dbReference>